<feature type="compositionally biased region" description="Polar residues" evidence="1">
    <location>
        <begin position="18"/>
        <end position="28"/>
    </location>
</feature>
<evidence type="ECO:0000313" key="3">
    <source>
        <dbReference type="EMBL" id="KAL3858153.1"/>
    </source>
</evidence>
<feature type="compositionally biased region" description="Basic residues" evidence="1">
    <location>
        <begin position="1"/>
        <end position="14"/>
    </location>
</feature>
<name>A0ABD3VB65_SINWO</name>
<dbReference type="InterPro" id="IPR011029">
    <property type="entry name" value="DEATH-like_dom_sf"/>
</dbReference>
<evidence type="ECO:0000313" key="4">
    <source>
        <dbReference type="Proteomes" id="UP001634394"/>
    </source>
</evidence>
<evidence type="ECO:0000256" key="1">
    <source>
        <dbReference type="SAM" id="MobiDB-lite"/>
    </source>
</evidence>
<feature type="domain" description="Death" evidence="2">
    <location>
        <begin position="58"/>
        <end position="136"/>
    </location>
</feature>
<proteinExistence type="predicted"/>
<keyword evidence="4" id="KW-1185">Reference proteome</keyword>
<comment type="caution">
    <text evidence="3">The sequence shown here is derived from an EMBL/GenBank/DDBJ whole genome shotgun (WGS) entry which is preliminary data.</text>
</comment>
<protein>
    <recommendedName>
        <fullName evidence="2">Death domain-containing protein</fullName>
    </recommendedName>
</protein>
<dbReference type="EMBL" id="JBJQND010000013">
    <property type="protein sequence ID" value="KAL3858153.1"/>
    <property type="molecule type" value="Genomic_DNA"/>
</dbReference>
<dbReference type="Gene3D" id="1.10.533.10">
    <property type="entry name" value="Death Domain, Fas"/>
    <property type="match status" value="1"/>
</dbReference>
<dbReference type="SUPFAM" id="SSF47986">
    <property type="entry name" value="DEATH domain"/>
    <property type="match status" value="1"/>
</dbReference>
<gene>
    <name evidence="3" type="ORF">ACJMK2_012759</name>
</gene>
<sequence length="149" mass="16332">MPLHGKGTKSRTKKITLTPASRPSTTTSKNKESAVLTDGSLAVLAREVGAEKLNGLILSMYLNIPNTTIVKIANEASDMGLINASDNMRVETTQRLLLHWKRLRVNSKDKEKVKDLERALKEIGRGDIADVITDKHANHAELTADAFNS</sequence>
<dbReference type="PROSITE" id="PS50017">
    <property type="entry name" value="DEATH_DOMAIN"/>
    <property type="match status" value="1"/>
</dbReference>
<accession>A0ABD3VB65</accession>
<organism evidence="3 4">
    <name type="scientific">Sinanodonta woodiana</name>
    <name type="common">Chinese pond mussel</name>
    <name type="synonym">Anodonta woodiana</name>
    <dbReference type="NCBI Taxonomy" id="1069815"/>
    <lineage>
        <taxon>Eukaryota</taxon>
        <taxon>Metazoa</taxon>
        <taxon>Spiralia</taxon>
        <taxon>Lophotrochozoa</taxon>
        <taxon>Mollusca</taxon>
        <taxon>Bivalvia</taxon>
        <taxon>Autobranchia</taxon>
        <taxon>Heteroconchia</taxon>
        <taxon>Palaeoheterodonta</taxon>
        <taxon>Unionida</taxon>
        <taxon>Unionoidea</taxon>
        <taxon>Unionidae</taxon>
        <taxon>Unioninae</taxon>
        <taxon>Sinanodonta</taxon>
    </lineage>
</organism>
<evidence type="ECO:0000259" key="2">
    <source>
        <dbReference type="PROSITE" id="PS50017"/>
    </source>
</evidence>
<dbReference type="Proteomes" id="UP001634394">
    <property type="component" value="Unassembled WGS sequence"/>
</dbReference>
<feature type="region of interest" description="Disordered" evidence="1">
    <location>
        <begin position="1"/>
        <end position="33"/>
    </location>
</feature>
<dbReference type="AlphaFoldDB" id="A0ABD3VB65"/>
<reference evidence="3 4" key="1">
    <citation type="submission" date="2024-11" db="EMBL/GenBank/DDBJ databases">
        <title>Chromosome-level genome assembly of the freshwater bivalve Anodonta woodiana.</title>
        <authorList>
            <person name="Chen X."/>
        </authorList>
    </citation>
    <scope>NUCLEOTIDE SEQUENCE [LARGE SCALE GENOMIC DNA]</scope>
    <source>
        <strain evidence="3">MN2024</strain>
        <tissue evidence="3">Gills</tissue>
    </source>
</reference>
<dbReference type="InterPro" id="IPR000488">
    <property type="entry name" value="Death_dom"/>
</dbReference>